<dbReference type="KEGG" id="ocg:OCA5_c09450"/>
<dbReference type="Gene3D" id="2.40.160.20">
    <property type="match status" value="1"/>
</dbReference>
<dbReference type="eggNOG" id="COG3637">
    <property type="taxonomic scope" value="Bacteria"/>
</dbReference>
<evidence type="ECO:0000256" key="4">
    <source>
        <dbReference type="ARBA" id="ARBA00023237"/>
    </source>
</evidence>
<feature type="domain" description="Outer membrane protein beta-barrel" evidence="7">
    <location>
        <begin position="11"/>
        <end position="237"/>
    </location>
</feature>
<dbReference type="GO" id="GO:0009279">
    <property type="term" value="C:cell outer membrane"/>
    <property type="evidence" value="ECO:0007669"/>
    <property type="project" value="UniProtKB-SubCell"/>
</dbReference>
<name>B6JIL0_AFIC5</name>
<dbReference type="PANTHER" id="PTHR34001:SF3">
    <property type="entry name" value="BLL7405 PROTEIN"/>
    <property type="match status" value="1"/>
</dbReference>
<dbReference type="EMBL" id="CP002826">
    <property type="protein sequence ID" value="AEI05667.1"/>
    <property type="molecule type" value="Genomic_DNA"/>
</dbReference>
<sequence length="272" mass="29783">MRYVKTVVAAGAVALLSGAASAADMPLPPPYMPPPVQEFGGWYLRGDIGFSNQRIKERHYSRYDTDLVPGSLNQSTHFDSAGIYGLGVGYQFNSWLRMDVTGEYRAKSNYRGRDTFLVSPSPGTAGADNYTGHKSEWLVLTNAYADLGTWWNITPFVGAGIGAARVTLGGFNDYLDNGVHTGVAADASKWNFAWALHAGLAYKLAPNWTMELAYRYVDMGDGVTGILYNTDGSTINQAMHFKHITSHDLKFGVRWAIDPAPAYYHPPLITKG</sequence>
<reference evidence="8 9" key="1">
    <citation type="journal article" date="2011" name="J. Bacteriol.">
        <title>Complete genome sequences of the chemolithoautotrophic Oligotropha carboxidovorans strains OM4 and OM5.</title>
        <authorList>
            <person name="Volland S."/>
            <person name="Rachinger M."/>
            <person name="Strittmatter A."/>
            <person name="Daniel R."/>
            <person name="Gottschalk G."/>
            <person name="Meyer O."/>
        </authorList>
    </citation>
    <scope>NUCLEOTIDE SEQUENCE [LARGE SCALE GENOMIC DNA]</scope>
    <source>
        <strain evidence="9">ATCC 49405 / DSM 1227 / KCTC 32145 / OM5</strain>
    </source>
</reference>
<evidence type="ECO:0000256" key="1">
    <source>
        <dbReference type="ARBA" id="ARBA00004442"/>
    </source>
</evidence>
<keyword evidence="3" id="KW-0472">Membrane</keyword>
<dbReference type="HOGENOM" id="CLU_057473_0_0_5"/>
<dbReference type="OrthoDB" id="5643626at2"/>
<keyword evidence="4" id="KW-0998">Cell outer membrane</keyword>
<evidence type="ECO:0000313" key="9">
    <source>
        <dbReference type="Proteomes" id="UP000007730"/>
    </source>
</evidence>
<comment type="similarity">
    <text evidence="5">Belongs to the Omp25/RopB family.</text>
</comment>
<dbReference type="InterPro" id="IPR011250">
    <property type="entry name" value="OMP/PagP_B-barrel"/>
</dbReference>
<evidence type="ECO:0000256" key="2">
    <source>
        <dbReference type="ARBA" id="ARBA00022729"/>
    </source>
</evidence>
<evidence type="ECO:0000256" key="3">
    <source>
        <dbReference type="ARBA" id="ARBA00023136"/>
    </source>
</evidence>
<evidence type="ECO:0000313" key="8">
    <source>
        <dbReference type="EMBL" id="AEI05667.1"/>
    </source>
</evidence>
<dbReference type="SUPFAM" id="SSF56925">
    <property type="entry name" value="OMPA-like"/>
    <property type="match status" value="1"/>
</dbReference>
<dbReference type="STRING" id="504832.OCA5_c09450"/>
<keyword evidence="9" id="KW-1185">Reference proteome</keyword>
<dbReference type="PATRIC" id="fig|504832.7.peg.1001"/>
<gene>
    <name evidence="8" type="ordered locus">OCA5_c09450</name>
</gene>
<evidence type="ECO:0000259" key="7">
    <source>
        <dbReference type="Pfam" id="PF13505"/>
    </source>
</evidence>
<proteinExistence type="inferred from homology"/>
<dbReference type="Proteomes" id="UP000007730">
    <property type="component" value="Chromosome"/>
</dbReference>
<dbReference type="InterPro" id="IPR051692">
    <property type="entry name" value="OMP-like"/>
</dbReference>
<dbReference type="InterPro" id="IPR027385">
    <property type="entry name" value="Beta-barrel_OMP"/>
</dbReference>
<comment type="subcellular location">
    <subcellularLocation>
        <location evidence="1">Cell outer membrane</location>
    </subcellularLocation>
</comment>
<dbReference type="Pfam" id="PF13505">
    <property type="entry name" value="OMP_b-brl"/>
    <property type="match status" value="1"/>
</dbReference>
<dbReference type="PANTHER" id="PTHR34001">
    <property type="entry name" value="BLL7405 PROTEIN"/>
    <property type="match status" value="1"/>
</dbReference>
<dbReference type="AlphaFoldDB" id="B6JIL0"/>
<organism evidence="8 9">
    <name type="scientific">Afipia carboxidovorans (strain ATCC 49405 / DSM 1227 / KCTC 32145 / OM5)</name>
    <name type="common">Oligotropha carboxidovorans</name>
    <dbReference type="NCBI Taxonomy" id="504832"/>
    <lineage>
        <taxon>Bacteria</taxon>
        <taxon>Pseudomonadati</taxon>
        <taxon>Pseudomonadota</taxon>
        <taxon>Alphaproteobacteria</taxon>
        <taxon>Hyphomicrobiales</taxon>
        <taxon>Nitrobacteraceae</taxon>
        <taxon>Afipia</taxon>
    </lineage>
</organism>
<evidence type="ECO:0000256" key="5">
    <source>
        <dbReference type="ARBA" id="ARBA00038306"/>
    </source>
</evidence>
<dbReference type="RefSeq" id="WP_012564292.1">
    <property type="nucleotide sequence ID" value="NC_011386.1"/>
</dbReference>
<feature type="signal peptide" evidence="6">
    <location>
        <begin position="1"/>
        <end position="22"/>
    </location>
</feature>
<feature type="chain" id="PRO_5002847047" description="Outer membrane protein beta-barrel domain-containing protein" evidence="6">
    <location>
        <begin position="23"/>
        <end position="272"/>
    </location>
</feature>
<dbReference type="KEGG" id="oca:OCAR_7162"/>
<accession>B6JIL0</accession>
<evidence type="ECO:0000256" key="6">
    <source>
        <dbReference type="SAM" id="SignalP"/>
    </source>
</evidence>
<keyword evidence="2 6" id="KW-0732">Signal</keyword>
<protein>
    <recommendedName>
        <fullName evidence="7">Outer membrane protein beta-barrel domain-containing protein</fullName>
    </recommendedName>
</protein>